<feature type="non-terminal residue" evidence="2">
    <location>
        <position position="458"/>
    </location>
</feature>
<evidence type="ECO:0000313" key="2">
    <source>
        <dbReference type="EMBL" id="KKL15951.1"/>
    </source>
</evidence>
<name>A0A0F9DDU5_9ZZZZ</name>
<protein>
    <recommendedName>
        <fullName evidence="1">Polymerase/histidinol phosphatase N-terminal domain-containing protein</fullName>
    </recommendedName>
</protein>
<dbReference type="SUPFAM" id="SSF89550">
    <property type="entry name" value="PHP domain-like"/>
    <property type="match status" value="1"/>
</dbReference>
<dbReference type="SMART" id="SM00481">
    <property type="entry name" value="POLIIIAc"/>
    <property type="match status" value="1"/>
</dbReference>
<evidence type="ECO:0000259" key="1">
    <source>
        <dbReference type="SMART" id="SM00481"/>
    </source>
</evidence>
<dbReference type="PANTHER" id="PTHR32294">
    <property type="entry name" value="DNA POLYMERASE III SUBUNIT ALPHA"/>
    <property type="match status" value="1"/>
</dbReference>
<dbReference type="CDD" id="cd12113">
    <property type="entry name" value="PHP_PolIIIA_DnaE3"/>
    <property type="match status" value="1"/>
</dbReference>
<dbReference type="NCBIfam" id="TIGR00594">
    <property type="entry name" value="polc"/>
    <property type="match status" value="1"/>
</dbReference>
<dbReference type="InterPro" id="IPR016195">
    <property type="entry name" value="Pol/histidinol_Pase-like"/>
</dbReference>
<dbReference type="PANTHER" id="PTHR32294:SF0">
    <property type="entry name" value="DNA POLYMERASE III SUBUNIT ALPHA"/>
    <property type="match status" value="1"/>
</dbReference>
<feature type="domain" description="Polymerase/histidinol phosphatase N-terminal" evidence="1">
    <location>
        <begin position="18"/>
        <end position="85"/>
    </location>
</feature>
<dbReference type="InterPro" id="IPR004013">
    <property type="entry name" value="PHP_dom"/>
</dbReference>
<dbReference type="EMBL" id="LAZR01039861">
    <property type="protein sequence ID" value="KKL15951.1"/>
    <property type="molecule type" value="Genomic_DNA"/>
</dbReference>
<sequence>MQAANCYIIPTMHHSDFVPLHLHSQYSLLDGAIKIDELVEAAAGFNMPAVAITDHGNMFGAVDFYFKAEKAGVKPILGCEMYLSPTTMQARDGEKPFHLVLLAANNTGYKNLIKMVSASYLEGFYKRPRIDRELLMAHSEGLIGLSACLQGEVPQHLGQGDHESARKAALWYREVLGEDNFYFEIQKNGLPEQDVVNKGLITLSKELGIDLLATNDCHYLRESDREAHEVLLCIQTGTTMDDPDRFRFRGQGYYFRSPEQMREDFADVPEAVTNTRAVAERCNVTFDTEAVLLPRIKTVNGKRPRDILKEMAWKGLEKRLGKKPDEEYSGRLERELEVIMDMNYSSYFLIVEDFISYAKHNKIPVGPGRGSAAGSLVAYSLGITELDPIRYGLLFERFLNPERVSMPDIDVDFCRDKRGEVIRHVQEKYGKDHVAQIITFGTMAARAVIRDVARAIDY</sequence>
<dbReference type="AlphaFoldDB" id="A0A0F9DDU5"/>
<dbReference type="Gene3D" id="3.20.20.140">
    <property type="entry name" value="Metal-dependent hydrolases"/>
    <property type="match status" value="1"/>
</dbReference>
<dbReference type="GO" id="GO:0008408">
    <property type="term" value="F:3'-5' exonuclease activity"/>
    <property type="evidence" value="ECO:0007669"/>
    <property type="project" value="InterPro"/>
</dbReference>
<organism evidence="2">
    <name type="scientific">marine sediment metagenome</name>
    <dbReference type="NCBI Taxonomy" id="412755"/>
    <lineage>
        <taxon>unclassified sequences</taxon>
        <taxon>metagenomes</taxon>
        <taxon>ecological metagenomes</taxon>
    </lineage>
</organism>
<proteinExistence type="predicted"/>
<dbReference type="GO" id="GO:0006260">
    <property type="term" value="P:DNA replication"/>
    <property type="evidence" value="ECO:0007669"/>
    <property type="project" value="InterPro"/>
</dbReference>
<dbReference type="InterPro" id="IPR011708">
    <property type="entry name" value="DNA_pol3_alpha_NTPase_dom"/>
</dbReference>
<reference evidence="2" key="1">
    <citation type="journal article" date="2015" name="Nature">
        <title>Complex archaea that bridge the gap between prokaryotes and eukaryotes.</title>
        <authorList>
            <person name="Spang A."/>
            <person name="Saw J.H."/>
            <person name="Jorgensen S.L."/>
            <person name="Zaremba-Niedzwiedzka K."/>
            <person name="Martijn J."/>
            <person name="Lind A.E."/>
            <person name="van Eijk R."/>
            <person name="Schleper C."/>
            <person name="Guy L."/>
            <person name="Ettema T.J."/>
        </authorList>
    </citation>
    <scope>NUCLEOTIDE SEQUENCE</scope>
</reference>
<gene>
    <name evidence="2" type="ORF">LCGC14_2500460</name>
</gene>
<accession>A0A0F9DDU5</accession>
<dbReference type="InterPro" id="IPR003141">
    <property type="entry name" value="Pol/His_phosphatase_N"/>
</dbReference>
<dbReference type="Pfam" id="PF02811">
    <property type="entry name" value="PHP"/>
    <property type="match status" value="1"/>
</dbReference>
<dbReference type="InterPro" id="IPR004805">
    <property type="entry name" value="DnaE2/DnaE/PolC"/>
</dbReference>
<dbReference type="Pfam" id="PF07733">
    <property type="entry name" value="DNA_pol3_alpha"/>
    <property type="match status" value="1"/>
</dbReference>
<comment type="caution">
    <text evidence="2">The sequence shown here is derived from an EMBL/GenBank/DDBJ whole genome shotgun (WGS) entry which is preliminary data.</text>
</comment>